<evidence type="ECO:0000256" key="3">
    <source>
        <dbReference type="ARBA" id="ARBA00022741"/>
    </source>
</evidence>
<evidence type="ECO:0000313" key="11">
    <source>
        <dbReference type="Proteomes" id="UP001338125"/>
    </source>
</evidence>
<dbReference type="PANTHER" id="PTHR24221">
    <property type="entry name" value="ATP-BINDING CASSETTE SUB-FAMILY B"/>
    <property type="match status" value="1"/>
</dbReference>
<dbReference type="InterPro" id="IPR027417">
    <property type="entry name" value="P-loop_NTPase"/>
</dbReference>
<dbReference type="EMBL" id="JAVFKD010000004">
    <property type="protein sequence ID" value="KAK5995687.1"/>
    <property type="molecule type" value="Genomic_DNA"/>
</dbReference>
<dbReference type="InterPro" id="IPR036640">
    <property type="entry name" value="ABC1_TM_sf"/>
</dbReference>
<dbReference type="SUPFAM" id="SSF90123">
    <property type="entry name" value="ABC transporter transmembrane region"/>
    <property type="match status" value="1"/>
</dbReference>
<keyword evidence="3" id="KW-0547">Nucleotide-binding</keyword>
<evidence type="ECO:0000256" key="4">
    <source>
        <dbReference type="ARBA" id="ARBA00022840"/>
    </source>
</evidence>
<dbReference type="InterPro" id="IPR039421">
    <property type="entry name" value="Type_1_exporter"/>
</dbReference>
<comment type="subcellular location">
    <subcellularLocation>
        <location evidence="1">Membrane</location>
        <topology evidence="1">Multi-pass membrane protein</topology>
    </subcellularLocation>
</comment>
<evidence type="ECO:0000256" key="2">
    <source>
        <dbReference type="ARBA" id="ARBA00022692"/>
    </source>
</evidence>
<dbReference type="InterPro" id="IPR017871">
    <property type="entry name" value="ABC_transporter-like_CS"/>
</dbReference>
<comment type="caution">
    <text evidence="10">The sequence shown here is derived from an EMBL/GenBank/DDBJ whole genome shotgun (WGS) entry which is preliminary data.</text>
</comment>
<evidence type="ECO:0000259" key="8">
    <source>
        <dbReference type="PROSITE" id="PS50893"/>
    </source>
</evidence>
<dbReference type="Proteomes" id="UP001338125">
    <property type="component" value="Unassembled WGS sequence"/>
</dbReference>
<dbReference type="PROSITE" id="PS00211">
    <property type="entry name" value="ABC_TRANSPORTER_1"/>
    <property type="match status" value="1"/>
</dbReference>
<dbReference type="SUPFAM" id="SSF52540">
    <property type="entry name" value="P-loop containing nucleoside triphosphate hydrolases"/>
    <property type="match status" value="1"/>
</dbReference>
<reference evidence="10 11" key="1">
    <citation type="submission" date="2024-01" db="EMBL/GenBank/DDBJ databases">
        <title>Complete genome of Cladobotryum mycophilum ATHUM6906.</title>
        <authorList>
            <person name="Christinaki A.C."/>
            <person name="Myridakis A.I."/>
            <person name="Kouvelis V.N."/>
        </authorList>
    </citation>
    <scope>NUCLEOTIDE SEQUENCE [LARGE SCALE GENOMIC DNA]</scope>
    <source>
        <strain evidence="10 11">ATHUM6906</strain>
    </source>
</reference>
<gene>
    <name evidence="10" type="ORF">PT974_04104</name>
</gene>
<feature type="domain" description="ABC transmembrane type-1" evidence="9">
    <location>
        <begin position="1"/>
        <end position="89"/>
    </location>
</feature>
<accession>A0ABR0SUU3</accession>
<keyword evidence="6 7" id="KW-0472">Membrane</keyword>
<name>A0ABR0SUU3_9HYPO</name>
<dbReference type="Pfam" id="PF00664">
    <property type="entry name" value="ABC_membrane"/>
    <property type="match status" value="1"/>
</dbReference>
<dbReference type="InterPro" id="IPR011527">
    <property type="entry name" value="ABC1_TM_dom"/>
</dbReference>
<dbReference type="InterPro" id="IPR003439">
    <property type="entry name" value="ABC_transporter-like_ATP-bd"/>
</dbReference>
<dbReference type="PROSITE" id="PS50929">
    <property type="entry name" value="ABC_TM1F"/>
    <property type="match status" value="1"/>
</dbReference>
<dbReference type="Pfam" id="PF00005">
    <property type="entry name" value="ABC_tran"/>
    <property type="match status" value="1"/>
</dbReference>
<dbReference type="Gene3D" id="3.40.50.300">
    <property type="entry name" value="P-loop containing nucleotide triphosphate hydrolases"/>
    <property type="match status" value="1"/>
</dbReference>
<evidence type="ECO:0000313" key="10">
    <source>
        <dbReference type="EMBL" id="KAK5995687.1"/>
    </source>
</evidence>
<sequence length="384" mass="42120">MEDLVAARFGGLLAEHSVRARKYALKAMIWFALSEAIDLLAMALAFWYGGTLLVNGGYTTEQFFIVFIAIVFGSQSAGSYFAHSSDISKGASAINKIMSMEKSSKTRLPSQEEGKWDLQSKLASNAPVFELRNVDFCYPARPDRRVLQDVTISMNPGQFIAIVGESGSGKSTITGILERFYHVHGGEVYLYGSKLESIPDDGIHDALAMNSGLTMIATENQFYTKASTIKDNLLVGTTRDVLQEELDHVIATCQLTDLIQSLPEGYFTTVGSRGAALSGGQRQRIAIARALIRNASVLLLDEATSALDSMSEKLIHEALMRWRQLHGGMLVIAHRLSTVRAADIIYVMDQGRVVEGGSHAELLAQQGRYYNMWRSVANGEDGQH</sequence>
<keyword evidence="2 7" id="KW-0812">Transmembrane</keyword>
<evidence type="ECO:0000256" key="1">
    <source>
        <dbReference type="ARBA" id="ARBA00004141"/>
    </source>
</evidence>
<keyword evidence="11" id="KW-1185">Reference proteome</keyword>
<keyword evidence="5 7" id="KW-1133">Transmembrane helix</keyword>
<dbReference type="SMART" id="SM00382">
    <property type="entry name" value="AAA"/>
    <property type="match status" value="1"/>
</dbReference>
<evidence type="ECO:0000256" key="5">
    <source>
        <dbReference type="ARBA" id="ARBA00022989"/>
    </source>
</evidence>
<dbReference type="Gene3D" id="1.20.1560.10">
    <property type="entry name" value="ABC transporter type 1, transmembrane domain"/>
    <property type="match status" value="1"/>
</dbReference>
<evidence type="ECO:0000259" key="9">
    <source>
        <dbReference type="PROSITE" id="PS50929"/>
    </source>
</evidence>
<evidence type="ECO:0000256" key="7">
    <source>
        <dbReference type="SAM" id="Phobius"/>
    </source>
</evidence>
<proteinExistence type="predicted"/>
<evidence type="ECO:0000256" key="6">
    <source>
        <dbReference type="ARBA" id="ARBA00023136"/>
    </source>
</evidence>
<dbReference type="PROSITE" id="PS50893">
    <property type="entry name" value="ABC_TRANSPORTER_2"/>
    <property type="match status" value="1"/>
</dbReference>
<dbReference type="PANTHER" id="PTHR24221:SF503">
    <property type="entry name" value="MITOCHONDRIAL POTASSIUM CHANNEL ATP-BINDING SUBUNIT"/>
    <property type="match status" value="1"/>
</dbReference>
<organism evidence="10 11">
    <name type="scientific">Cladobotryum mycophilum</name>
    <dbReference type="NCBI Taxonomy" id="491253"/>
    <lineage>
        <taxon>Eukaryota</taxon>
        <taxon>Fungi</taxon>
        <taxon>Dikarya</taxon>
        <taxon>Ascomycota</taxon>
        <taxon>Pezizomycotina</taxon>
        <taxon>Sordariomycetes</taxon>
        <taxon>Hypocreomycetidae</taxon>
        <taxon>Hypocreales</taxon>
        <taxon>Hypocreaceae</taxon>
        <taxon>Cladobotryum</taxon>
    </lineage>
</organism>
<feature type="domain" description="ABC transporter" evidence="8">
    <location>
        <begin position="131"/>
        <end position="375"/>
    </location>
</feature>
<dbReference type="InterPro" id="IPR003593">
    <property type="entry name" value="AAA+_ATPase"/>
</dbReference>
<feature type="transmembrane region" description="Helical" evidence="7">
    <location>
        <begin position="27"/>
        <end position="50"/>
    </location>
</feature>
<feature type="transmembrane region" description="Helical" evidence="7">
    <location>
        <begin position="62"/>
        <end position="82"/>
    </location>
</feature>
<protein>
    <submittedName>
        <fullName evidence="10">ABC multidrug transporter MDR5</fullName>
    </submittedName>
</protein>
<keyword evidence="4" id="KW-0067">ATP-binding</keyword>